<proteinExistence type="predicted"/>
<name>A0A917ANM3_9BACI</name>
<dbReference type="InterPro" id="IPR012338">
    <property type="entry name" value="Beta-lactam/transpept-like"/>
</dbReference>
<protein>
    <submittedName>
        <fullName evidence="2">Penicillin-binding protein</fullName>
    </submittedName>
</protein>
<organism evidence="2 3">
    <name type="scientific">Priestia taiwanensis</name>
    <dbReference type="NCBI Taxonomy" id="1347902"/>
    <lineage>
        <taxon>Bacteria</taxon>
        <taxon>Bacillati</taxon>
        <taxon>Bacillota</taxon>
        <taxon>Bacilli</taxon>
        <taxon>Bacillales</taxon>
        <taxon>Bacillaceae</taxon>
        <taxon>Priestia</taxon>
    </lineage>
</organism>
<keyword evidence="3" id="KW-1185">Reference proteome</keyword>
<dbReference type="SUPFAM" id="SSF56601">
    <property type="entry name" value="beta-lactamase/transpeptidase-like"/>
    <property type="match status" value="1"/>
</dbReference>
<dbReference type="InterPro" id="IPR050491">
    <property type="entry name" value="AmpC-like"/>
</dbReference>
<reference evidence="2" key="2">
    <citation type="submission" date="2020-09" db="EMBL/GenBank/DDBJ databases">
        <authorList>
            <person name="Sun Q."/>
            <person name="Zhou Y."/>
        </authorList>
    </citation>
    <scope>NUCLEOTIDE SEQUENCE</scope>
    <source>
        <strain evidence="2">CGMCC 1.12698</strain>
    </source>
</reference>
<comment type="caution">
    <text evidence="2">The sequence shown here is derived from an EMBL/GenBank/DDBJ whole genome shotgun (WGS) entry which is preliminary data.</text>
</comment>
<sequence length="343" mass="38014">MQTYKIDITERMKHYNVAGISIAEIKNGTLHTTECYGVLEAGTNKHVTSTSLFNACSISKFVTSMLVIVLCEKGILSLEEDVNDQLISWQIPGNEFTKGKQITLRDLLSHQAGLIDSEGSFQVLDENTGVPSMHNLLNGKTNYCTERVTVKVAPKTEFHYSDAGFCITQQVIEDRCGKPFEEVMKEYLFEPLQMKGSSYPKMSIDKESFSSGHHKEGQVIEGKYSIYPYAATAGLWTTPTDLSYVLTELMNALKGISKLGLSRKLVKEVIAPYGCKEWTGLGCFLDETEQGVEVSSLGWGIGFQCLFVAYPHKGHGLIVMTNTDLGVHQLEGIIGEIVKMQKV</sequence>
<evidence type="ECO:0000313" key="2">
    <source>
        <dbReference type="EMBL" id="GGE63942.1"/>
    </source>
</evidence>
<dbReference type="Pfam" id="PF00144">
    <property type="entry name" value="Beta-lactamase"/>
    <property type="match status" value="1"/>
</dbReference>
<evidence type="ECO:0000313" key="3">
    <source>
        <dbReference type="Proteomes" id="UP000605259"/>
    </source>
</evidence>
<dbReference type="EMBL" id="BMFK01000001">
    <property type="protein sequence ID" value="GGE63942.1"/>
    <property type="molecule type" value="Genomic_DNA"/>
</dbReference>
<gene>
    <name evidence="2" type="primary">pbp</name>
    <name evidence="2" type="ORF">GCM10007140_12740</name>
</gene>
<dbReference type="Gene3D" id="3.40.710.10">
    <property type="entry name" value="DD-peptidase/beta-lactamase superfamily"/>
    <property type="match status" value="1"/>
</dbReference>
<dbReference type="InterPro" id="IPR001466">
    <property type="entry name" value="Beta-lactam-related"/>
</dbReference>
<dbReference type="PANTHER" id="PTHR46825:SF9">
    <property type="entry name" value="BETA-LACTAMASE-RELATED DOMAIN-CONTAINING PROTEIN"/>
    <property type="match status" value="1"/>
</dbReference>
<dbReference type="AlphaFoldDB" id="A0A917ANM3"/>
<evidence type="ECO:0000259" key="1">
    <source>
        <dbReference type="Pfam" id="PF00144"/>
    </source>
</evidence>
<dbReference type="PANTHER" id="PTHR46825">
    <property type="entry name" value="D-ALANYL-D-ALANINE-CARBOXYPEPTIDASE/ENDOPEPTIDASE AMPH"/>
    <property type="match status" value="1"/>
</dbReference>
<dbReference type="Proteomes" id="UP000605259">
    <property type="component" value="Unassembled WGS sequence"/>
</dbReference>
<dbReference type="RefSeq" id="WP_188387553.1">
    <property type="nucleotide sequence ID" value="NZ_BMFK01000001.1"/>
</dbReference>
<feature type="domain" description="Beta-lactamase-related" evidence="1">
    <location>
        <begin position="8"/>
        <end position="325"/>
    </location>
</feature>
<accession>A0A917ANM3</accession>
<reference evidence="2" key="1">
    <citation type="journal article" date="2014" name="Int. J. Syst. Evol. Microbiol.">
        <title>Complete genome sequence of Corynebacterium casei LMG S-19264T (=DSM 44701T), isolated from a smear-ripened cheese.</title>
        <authorList>
            <consortium name="US DOE Joint Genome Institute (JGI-PGF)"/>
            <person name="Walter F."/>
            <person name="Albersmeier A."/>
            <person name="Kalinowski J."/>
            <person name="Ruckert C."/>
        </authorList>
    </citation>
    <scope>NUCLEOTIDE SEQUENCE</scope>
    <source>
        <strain evidence="2">CGMCC 1.12698</strain>
    </source>
</reference>